<proteinExistence type="predicted"/>
<evidence type="ECO:0000256" key="2">
    <source>
        <dbReference type="ARBA" id="ARBA00022723"/>
    </source>
</evidence>
<accession>A0A9P1FK51</accession>
<evidence type="ECO:0000313" key="13">
    <source>
        <dbReference type="Proteomes" id="UP001152797"/>
    </source>
</evidence>
<evidence type="ECO:0000256" key="1">
    <source>
        <dbReference type="ARBA" id="ARBA00004123"/>
    </source>
</evidence>
<organism evidence="11">
    <name type="scientific">Cladocopium goreaui</name>
    <dbReference type="NCBI Taxonomy" id="2562237"/>
    <lineage>
        <taxon>Eukaryota</taxon>
        <taxon>Sar</taxon>
        <taxon>Alveolata</taxon>
        <taxon>Dinophyceae</taxon>
        <taxon>Suessiales</taxon>
        <taxon>Symbiodiniaceae</taxon>
        <taxon>Cladocopium</taxon>
    </lineage>
</organism>
<dbReference type="SUPFAM" id="SSF54001">
    <property type="entry name" value="Cysteine proteinases"/>
    <property type="match status" value="1"/>
</dbReference>
<feature type="region of interest" description="Disordered" evidence="8">
    <location>
        <begin position="530"/>
        <end position="550"/>
    </location>
</feature>
<evidence type="ECO:0000259" key="10">
    <source>
        <dbReference type="PROSITE" id="PS50235"/>
    </source>
</evidence>
<dbReference type="InterPro" id="IPR036691">
    <property type="entry name" value="Endo/exonu/phosph_ase_sf"/>
</dbReference>
<feature type="region of interest" description="Disordered" evidence="8">
    <location>
        <begin position="1261"/>
        <end position="1290"/>
    </location>
</feature>
<feature type="compositionally biased region" description="Basic and acidic residues" evidence="8">
    <location>
        <begin position="1220"/>
        <end position="1246"/>
    </location>
</feature>
<sequence length="1606" mass="179715">MPGMITEKDINCSQPIQSTITSFFRRHGDHEGEGCHVATDMARAPDWTKFFQQWAKNSGTPPTVGHGPNQQPFKQQYTAVQKRSYKRACRRAVLTGQTWYKGQCMRPSDFPSGLVQSVQQTEGHRPIPNMMLHSNKPKPRIRILHWNPGGMSQSTFQELKHWLHRQPVDLVIISETRWGFEACWNDKDWSYVHSPSEQTKSGGLLVMIAQRWCASDNIGYTMVHPGRILHIRLHFAKRATDVMAVYQFTDYRTPDSARHRRQIWSQLTEHISRLPNRNQLICGGDFNCSLPRAEPWCGPDTFKWRAQQDRGAQHQDMHMFKDLLKSQGLVALNTWHDAGYTYQHGMYASRIDFLITRSNADKHNCRIPAIGINSKSTYARTVAAQMRSPPTATLMGGLQLFLDLTKAFDRVHRQLDRHMTNIGHLLDCIEDLQLQLSYQKSYVILATTGSNQRGAMKSRFKRTNRETFALFPRHGTTVEELHGVLLLDWLNGFDTDNFGYNTVPIGAGDDDCQQMQVRYKCQQCTFAPQPTRLTQPRSTNQASGSSQAESSNYHVTIQPFWTELKDKIQRQAWQEVAELPDASQYLTHSCMVCGIWNNRCQEMNGHYRLHHPDLTQGIFTKSAQITKLMPSTSPCVLCKTPFKRGHMCKVATQLAALALHCLDLTCNQLCCDICAMEFETTAQLHAHLSSDHEVQIHDWNAARDSLPESNGCSHCGQIYATRAGLRRHITDGRCPFFEPMASNTPLNAAAKWALNLQSGAISTTGLPAQQRLQLTLHCQFCGEAYSRSNDLSAHLQQTHAQLWAQSGEMVRFLLQTLTPYVGCLCNPSTHDVSRTHICNVIRQLSMIFLTSEQDLLIPWHFSDADLRMAYRHLLPNPHVDMMLNVLVDRDYSHLWHAPTLLQLLRQRCVLCGIQFHPAALTMHLVAQHHDDSQWAAQIKFQLVQCFLREQSNDFQCRFCALIFNTEHSTGDETADRTAMVQAHFTACCPVLHQIAFLLLPINGRSAHDGSSRYGAAELVCGAGTPAAAGQSVPPLKRRRTQSQKTPTCHGEAGGRSGPNAESTTGHGETHGTGHHPARQGHPDATQTDLLRFVRPNQSRQRSGGADTTGPSLEDAEEHRPGQSIDPEDLPVEERHPGAADETGEAFTELTGQSNLGHGRPRGSDPGGRLLAVSTLVSQGEEADPISSQTHGDGQDSQRSSAAHGAAAGGGAGHALSQPEAADHGGALDDRGEPQRNRNVEHPDGHDAVNAVDAGRSLTQTALTGDEQTDPDAGAIVDGPERQGPGEGQEEEYLSRQARNALRAALTNLVLDNSSHLCYANAAVSCFLWASLSRSHFSYADWGIPASLFREMLSSPEPYSIDSQTWYEDLTLHWDDNHGQADSAEFTQMLVQWVSPAFYCSYWHRRWMQCENVLIHDHGDRHQPLFLQLEPTHVTNGMIRLTDMLRSWHGGLGMSAGLLRPPEVFCVHLERMVQTSKGALYKMQTPIIFTGNIQVPVFQGNTLECRWEAYQAVAAFAHYGESNAGHYRALLRTEPGHVGLDATAYWLDCDDCRKPKPCTYIPEGFMAGVTCVWLCRTDLIELHDWHQPPNATTPDNTLLHLLTSTTF</sequence>
<dbReference type="EMBL" id="CAMXCT010000457">
    <property type="protein sequence ID" value="CAI3979083.1"/>
    <property type="molecule type" value="Genomic_DNA"/>
</dbReference>
<evidence type="ECO:0000256" key="7">
    <source>
        <dbReference type="PROSITE-ProRule" id="PRU00042"/>
    </source>
</evidence>
<evidence type="ECO:0000256" key="4">
    <source>
        <dbReference type="ARBA" id="ARBA00022771"/>
    </source>
</evidence>
<dbReference type="PANTHER" id="PTHR24406">
    <property type="entry name" value="TRANSCRIPTIONAL REPRESSOR CTCFL-RELATED"/>
    <property type="match status" value="1"/>
</dbReference>
<dbReference type="SMART" id="SM00355">
    <property type="entry name" value="ZnF_C2H2"/>
    <property type="match status" value="5"/>
</dbReference>
<feature type="domain" description="C2H2-type" evidence="9">
    <location>
        <begin position="776"/>
        <end position="800"/>
    </location>
</feature>
<keyword evidence="5" id="KW-0862">Zinc</keyword>
<keyword evidence="2" id="KW-0479">Metal-binding</keyword>
<dbReference type="PROSITE" id="PS50157">
    <property type="entry name" value="ZINC_FINGER_C2H2_2"/>
    <property type="match status" value="1"/>
</dbReference>
<evidence type="ECO:0000256" key="5">
    <source>
        <dbReference type="ARBA" id="ARBA00022833"/>
    </source>
</evidence>
<evidence type="ECO:0008006" key="14">
    <source>
        <dbReference type="Google" id="ProtNLM"/>
    </source>
</evidence>
<comment type="caution">
    <text evidence="11">The sequence shown here is derived from an EMBL/GenBank/DDBJ whole genome shotgun (WGS) entry which is preliminary data.</text>
</comment>
<feature type="region of interest" description="Disordered" evidence="8">
    <location>
        <begin position="1176"/>
        <end position="1248"/>
    </location>
</feature>
<keyword evidence="6" id="KW-0539">Nucleus</keyword>
<dbReference type="PROSITE" id="PS50235">
    <property type="entry name" value="USP_3"/>
    <property type="match status" value="1"/>
</dbReference>
<dbReference type="Proteomes" id="UP001152797">
    <property type="component" value="Unassembled WGS sequence"/>
</dbReference>
<comment type="subcellular location">
    <subcellularLocation>
        <location evidence="1">Nucleus</location>
    </subcellularLocation>
</comment>
<dbReference type="SUPFAM" id="SSF56219">
    <property type="entry name" value="DNase I-like"/>
    <property type="match status" value="1"/>
</dbReference>
<dbReference type="EMBL" id="CAMXCT030000457">
    <property type="protein sequence ID" value="CAL4766395.1"/>
    <property type="molecule type" value="Genomic_DNA"/>
</dbReference>
<reference evidence="11" key="1">
    <citation type="submission" date="2022-10" db="EMBL/GenBank/DDBJ databases">
        <authorList>
            <person name="Chen Y."/>
            <person name="Dougan E. K."/>
            <person name="Chan C."/>
            <person name="Rhodes N."/>
            <person name="Thang M."/>
        </authorList>
    </citation>
    <scope>NUCLEOTIDE SEQUENCE</scope>
</reference>
<protein>
    <recommendedName>
        <fullName evidence="14">C2H2-type domain-containing protein</fullName>
    </recommendedName>
</protein>
<dbReference type="InterPro" id="IPR038765">
    <property type="entry name" value="Papain-like_cys_pep_sf"/>
</dbReference>
<gene>
    <name evidence="11" type="ORF">C1SCF055_LOCUS7065</name>
</gene>
<keyword evidence="4 7" id="KW-0863">Zinc-finger</keyword>
<dbReference type="InterPro" id="IPR028889">
    <property type="entry name" value="USP"/>
</dbReference>
<dbReference type="GO" id="GO:0004843">
    <property type="term" value="F:cysteine-type deubiquitinase activity"/>
    <property type="evidence" value="ECO:0007669"/>
    <property type="project" value="InterPro"/>
</dbReference>
<feature type="compositionally biased region" description="Polar residues" evidence="8">
    <location>
        <begin position="1185"/>
        <end position="1200"/>
    </location>
</feature>
<feature type="region of interest" description="Disordered" evidence="8">
    <location>
        <begin position="1150"/>
        <end position="1169"/>
    </location>
</feature>
<dbReference type="GO" id="GO:0016579">
    <property type="term" value="P:protein deubiquitination"/>
    <property type="evidence" value="ECO:0007669"/>
    <property type="project" value="InterPro"/>
</dbReference>
<name>A0A9P1FK51_9DINO</name>
<keyword evidence="13" id="KW-1185">Reference proteome</keyword>
<dbReference type="EMBL" id="CAMXCT020000457">
    <property type="protein sequence ID" value="CAL1132458.1"/>
    <property type="molecule type" value="Genomic_DNA"/>
</dbReference>
<dbReference type="Pfam" id="PF00443">
    <property type="entry name" value="UCH"/>
    <property type="match status" value="1"/>
</dbReference>
<evidence type="ECO:0000256" key="3">
    <source>
        <dbReference type="ARBA" id="ARBA00022737"/>
    </source>
</evidence>
<evidence type="ECO:0000256" key="6">
    <source>
        <dbReference type="ARBA" id="ARBA00023242"/>
    </source>
</evidence>
<dbReference type="InterPro" id="IPR001394">
    <property type="entry name" value="Peptidase_C19_UCH"/>
</dbReference>
<feature type="domain" description="USP" evidence="10">
    <location>
        <begin position="1308"/>
        <end position="1576"/>
    </location>
</feature>
<keyword evidence="3" id="KW-0677">Repeat</keyword>
<dbReference type="Gene3D" id="3.60.10.10">
    <property type="entry name" value="Endonuclease/exonuclease/phosphatase"/>
    <property type="match status" value="1"/>
</dbReference>
<dbReference type="Gene3D" id="3.30.160.60">
    <property type="entry name" value="Classic Zinc Finger"/>
    <property type="match status" value="1"/>
</dbReference>
<evidence type="ECO:0000313" key="12">
    <source>
        <dbReference type="EMBL" id="CAL1132458.1"/>
    </source>
</evidence>
<evidence type="ECO:0000313" key="11">
    <source>
        <dbReference type="EMBL" id="CAI3979083.1"/>
    </source>
</evidence>
<dbReference type="OrthoDB" id="447080at2759"/>
<evidence type="ECO:0000259" key="9">
    <source>
        <dbReference type="PROSITE" id="PS50157"/>
    </source>
</evidence>
<evidence type="ECO:0000256" key="8">
    <source>
        <dbReference type="SAM" id="MobiDB-lite"/>
    </source>
</evidence>
<reference evidence="12" key="2">
    <citation type="submission" date="2024-04" db="EMBL/GenBank/DDBJ databases">
        <authorList>
            <person name="Chen Y."/>
            <person name="Shah S."/>
            <person name="Dougan E. K."/>
            <person name="Thang M."/>
            <person name="Chan C."/>
        </authorList>
    </citation>
    <scope>NUCLEOTIDE SEQUENCE [LARGE SCALE GENOMIC DNA]</scope>
</reference>
<dbReference type="Gene3D" id="3.90.70.10">
    <property type="entry name" value="Cysteine proteinases"/>
    <property type="match status" value="1"/>
</dbReference>
<dbReference type="InterPro" id="IPR013087">
    <property type="entry name" value="Znf_C2H2_type"/>
</dbReference>
<feature type="region of interest" description="Disordered" evidence="8">
    <location>
        <begin position="1025"/>
        <end position="1142"/>
    </location>
</feature>
<dbReference type="GO" id="GO:0005634">
    <property type="term" value="C:nucleus"/>
    <property type="evidence" value="ECO:0007669"/>
    <property type="project" value="UniProtKB-SubCell"/>
</dbReference>
<dbReference type="InterPro" id="IPR050888">
    <property type="entry name" value="ZnF_C2H2-type_TF"/>
</dbReference>
<dbReference type="PROSITE" id="PS00028">
    <property type="entry name" value="ZINC_FINGER_C2H2_1"/>
    <property type="match status" value="2"/>
</dbReference>
<dbReference type="GO" id="GO:0008270">
    <property type="term" value="F:zinc ion binding"/>
    <property type="evidence" value="ECO:0007669"/>
    <property type="project" value="UniProtKB-KW"/>
</dbReference>